<gene>
    <name evidence="2" type="ORF">K1Y72_28830</name>
</gene>
<sequence length="137" mass="14250">MQTTARRGGSAGQLDWLLDGLVERVPEVTMAVVQSADGIVMGASTGLGGTDAEYLSALAAGLQSLASGARDQFGAGEVHQTIIEMRDLFLFVTSAGQGASLTVLSRSDVDPGTISYEMAVLVKRVGEHLSSVPRGKR</sequence>
<dbReference type="InterPro" id="IPR004942">
    <property type="entry name" value="Roadblock/LAMTOR2_dom"/>
</dbReference>
<dbReference type="SMART" id="SM00960">
    <property type="entry name" value="Robl_LC7"/>
    <property type="match status" value="1"/>
</dbReference>
<dbReference type="EMBL" id="JAIBOA010000023">
    <property type="protein sequence ID" value="MBW8486404.1"/>
    <property type="molecule type" value="Genomic_DNA"/>
</dbReference>
<evidence type="ECO:0000313" key="2">
    <source>
        <dbReference type="EMBL" id="MBW8486404.1"/>
    </source>
</evidence>
<accession>A0ABS7G114</accession>
<feature type="domain" description="Roadblock/LAMTOR2" evidence="1">
    <location>
        <begin position="15"/>
        <end position="105"/>
    </location>
</feature>
<dbReference type="Pfam" id="PF03259">
    <property type="entry name" value="Robl_LC7"/>
    <property type="match status" value="1"/>
</dbReference>
<comment type="caution">
    <text evidence="2">The sequence shown here is derived from an EMBL/GenBank/DDBJ whole genome shotgun (WGS) entry which is preliminary data.</text>
</comment>
<dbReference type="Proteomes" id="UP000774570">
    <property type="component" value="Unassembled WGS sequence"/>
</dbReference>
<evidence type="ECO:0000259" key="1">
    <source>
        <dbReference type="SMART" id="SM00960"/>
    </source>
</evidence>
<dbReference type="PANTHER" id="PTHR36222">
    <property type="entry name" value="SERINE PROTEASE INHIBITOR RV3364C"/>
    <property type="match status" value="1"/>
</dbReference>
<proteinExistence type="predicted"/>
<evidence type="ECO:0000313" key="3">
    <source>
        <dbReference type="Proteomes" id="UP000774570"/>
    </source>
</evidence>
<name>A0ABS7G114_9ACTN</name>
<dbReference type="SUPFAM" id="SSF103196">
    <property type="entry name" value="Roadblock/LC7 domain"/>
    <property type="match status" value="1"/>
</dbReference>
<keyword evidence="3" id="KW-1185">Reference proteome</keyword>
<reference evidence="2 3" key="1">
    <citation type="submission" date="2021-07" db="EMBL/GenBank/DDBJ databases">
        <title>Actinomadura sp. PM05-2 isolated from lichen.</title>
        <authorList>
            <person name="Somphong A."/>
            <person name="Phongsopitanun W."/>
            <person name="Tanasupawat S."/>
            <person name="Peongsungnone V."/>
        </authorList>
    </citation>
    <scope>NUCLEOTIDE SEQUENCE [LARGE SCALE GENOMIC DNA]</scope>
    <source>
        <strain evidence="2 3">PM05-2</strain>
    </source>
</reference>
<protein>
    <submittedName>
        <fullName evidence="2">Roadblock/LC7 domain-containing protein</fullName>
    </submittedName>
</protein>
<dbReference type="PANTHER" id="PTHR36222:SF1">
    <property type="entry name" value="SERINE PROTEASE INHIBITOR RV3364C"/>
    <property type="match status" value="1"/>
</dbReference>
<dbReference type="Gene3D" id="3.30.450.30">
    <property type="entry name" value="Dynein light chain 2a, cytoplasmic"/>
    <property type="match status" value="1"/>
</dbReference>
<organism evidence="2 3">
    <name type="scientific">Actinomadura parmotrematis</name>
    <dbReference type="NCBI Taxonomy" id="2864039"/>
    <lineage>
        <taxon>Bacteria</taxon>
        <taxon>Bacillati</taxon>
        <taxon>Actinomycetota</taxon>
        <taxon>Actinomycetes</taxon>
        <taxon>Streptosporangiales</taxon>
        <taxon>Thermomonosporaceae</taxon>
        <taxon>Actinomadura</taxon>
    </lineage>
</organism>
<dbReference type="RefSeq" id="WP_220169643.1">
    <property type="nucleotide sequence ID" value="NZ_JAIBOA010000023.1"/>
</dbReference>
<dbReference type="InterPro" id="IPR053141">
    <property type="entry name" value="Mycobact_SerProt_Inhib_Rv3364c"/>
</dbReference>